<dbReference type="Proteomes" id="UP001600424">
    <property type="component" value="Unassembled WGS sequence"/>
</dbReference>
<dbReference type="Gene3D" id="2.60.120.260">
    <property type="entry name" value="Galactose-binding domain-like"/>
    <property type="match status" value="1"/>
</dbReference>
<dbReference type="SMART" id="SM00060">
    <property type="entry name" value="FN3"/>
    <property type="match status" value="1"/>
</dbReference>
<dbReference type="PROSITE" id="PS50853">
    <property type="entry name" value="FN3"/>
    <property type="match status" value="1"/>
</dbReference>
<reference evidence="7 8" key="1">
    <citation type="submission" date="2024-09" db="EMBL/GenBank/DDBJ databases">
        <title>The Natural Products Discovery Center: Release of the First 8490 Sequenced Strains for Exploring Actinobacteria Biosynthetic Diversity.</title>
        <authorList>
            <person name="Kalkreuter E."/>
            <person name="Kautsar S.A."/>
            <person name="Yang D."/>
            <person name="Bader C.D."/>
            <person name="Teijaro C.N."/>
            <person name="Fluegel L."/>
            <person name="Davis C.M."/>
            <person name="Simpson J.R."/>
            <person name="Lauterbach L."/>
            <person name="Steele A.D."/>
            <person name="Gui C."/>
            <person name="Meng S."/>
            <person name="Li G."/>
            <person name="Viehrig K."/>
            <person name="Ye F."/>
            <person name="Su P."/>
            <person name="Kiefer A.F."/>
            <person name="Nichols A."/>
            <person name="Cepeda A.J."/>
            <person name="Yan W."/>
            <person name="Fan B."/>
            <person name="Jiang Y."/>
            <person name="Adhikari A."/>
            <person name="Zheng C.-J."/>
            <person name="Schuster L."/>
            <person name="Cowan T.M."/>
            <person name="Smanski M.J."/>
            <person name="Chevrette M.G."/>
            <person name="De Carvalho L.P.S."/>
            <person name="Shen B."/>
        </authorList>
    </citation>
    <scope>NUCLEOTIDE SEQUENCE [LARGE SCALE GENOMIC DNA]</scope>
    <source>
        <strain evidence="7 8">NPDC056472</strain>
    </source>
</reference>
<dbReference type="InterPro" id="IPR008979">
    <property type="entry name" value="Galactose-bd-like_sf"/>
</dbReference>
<comment type="caution">
    <text evidence="7">The sequence shown here is derived from an EMBL/GenBank/DDBJ whole genome shotgun (WGS) entry which is preliminary data.</text>
</comment>
<dbReference type="SUPFAM" id="SSF49785">
    <property type="entry name" value="Galactose-binding domain-like"/>
    <property type="match status" value="1"/>
</dbReference>
<evidence type="ECO:0000256" key="4">
    <source>
        <dbReference type="SAM" id="SignalP"/>
    </source>
</evidence>
<dbReference type="Pfam" id="PF00041">
    <property type="entry name" value="fn3"/>
    <property type="match status" value="1"/>
</dbReference>
<feature type="chain" id="PRO_5047542371" evidence="4">
    <location>
        <begin position="31"/>
        <end position="557"/>
    </location>
</feature>
<evidence type="ECO:0000256" key="1">
    <source>
        <dbReference type="ARBA" id="ARBA00022801"/>
    </source>
</evidence>
<dbReference type="InterPro" id="IPR017853">
    <property type="entry name" value="GH"/>
</dbReference>
<organism evidence="7 8">
    <name type="scientific">Streptomyces wedmorensis</name>
    <dbReference type="NCBI Taxonomy" id="43759"/>
    <lineage>
        <taxon>Bacteria</taxon>
        <taxon>Bacillati</taxon>
        <taxon>Actinomycetota</taxon>
        <taxon>Actinomycetes</taxon>
        <taxon>Kitasatosporales</taxon>
        <taxon>Streptomycetaceae</taxon>
        <taxon>Streptomyces</taxon>
    </lineage>
</organism>
<proteinExistence type="predicted"/>
<evidence type="ECO:0000259" key="5">
    <source>
        <dbReference type="PROSITE" id="PS50853"/>
    </source>
</evidence>
<dbReference type="Gene3D" id="2.60.40.10">
    <property type="entry name" value="Immunoglobulins"/>
    <property type="match status" value="1"/>
</dbReference>
<keyword evidence="2" id="KW-0326">Glycosidase</keyword>
<dbReference type="CDD" id="cd06543">
    <property type="entry name" value="GH18_PF-ChiA-like"/>
    <property type="match status" value="1"/>
</dbReference>
<feature type="domain" description="Fibronectin type-III" evidence="5">
    <location>
        <begin position="171"/>
        <end position="259"/>
    </location>
</feature>
<dbReference type="RefSeq" id="WP_386257796.1">
    <property type="nucleotide sequence ID" value="NZ_JBHTRV010000001.1"/>
</dbReference>
<dbReference type="SUPFAM" id="SSF49265">
    <property type="entry name" value="Fibronectin type III"/>
    <property type="match status" value="1"/>
</dbReference>
<dbReference type="InterPro" id="IPR003961">
    <property type="entry name" value="FN3_dom"/>
</dbReference>
<feature type="domain" description="GH18" evidence="6">
    <location>
        <begin position="266"/>
        <end position="557"/>
    </location>
</feature>
<dbReference type="EMBL" id="JBHTRV010000001">
    <property type="protein sequence ID" value="MFE5978216.1"/>
    <property type="molecule type" value="Genomic_DNA"/>
</dbReference>
<keyword evidence="1" id="KW-0378">Hydrolase</keyword>
<dbReference type="Pfam" id="PF02018">
    <property type="entry name" value="CBM_4_9"/>
    <property type="match status" value="1"/>
</dbReference>
<accession>A0ABW6IKU9</accession>
<evidence type="ECO:0000256" key="3">
    <source>
        <dbReference type="ARBA" id="ARBA00023326"/>
    </source>
</evidence>
<dbReference type="InterPro" id="IPR052750">
    <property type="entry name" value="GH18_Chitinase"/>
</dbReference>
<name>A0ABW6IKU9_STRWE</name>
<dbReference type="PROSITE" id="PS51910">
    <property type="entry name" value="GH18_2"/>
    <property type="match status" value="1"/>
</dbReference>
<evidence type="ECO:0000259" key="6">
    <source>
        <dbReference type="PROSITE" id="PS51910"/>
    </source>
</evidence>
<dbReference type="InterPro" id="IPR036116">
    <property type="entry name" value="FN3_sf"/>
</dbReference>
<dbReference type="InterPro" id="IPR003305">
    <property type="entry name" value="CenC_carb-bd"/>
</dbReference>
<gene>
    <name evidence="7" type="ORF">ACFQ63_00745</name>
</gene>
<keyword evidence="3" id="KW-0624">Polysaccharide degradation</keyword>
<evidence type="ECO:0000313" key="8">
    <source>
        <dbReference type="Proteomes" id="UP001600424"/>
    </source>
</evidence>
<dbReference type="Gene3D" id="3.20.20.80">
    <property type="entry name" value="Glycosidases"/>
    <property type="match status" value="1"/>
</dbReference>
<sequence>MRTRIRLVASLGAALLGAATLVAVPGPAQAANLLTNPGFETGTLSGWSCTGGLGSVVSSPVHSGAKALAGAASSSDNAKCSQTVAVQPNTAYTLSGWVRGNYVYLGVDGASETWTPSASSYTRLTHSFTTGASQTSATIYTHGWYGQGTYHADDISLDGPGGGGGGGDTQAPSVPTGLYSTGKSSSSVSLAWSASTDNVGVTGYDVYRGSTKVSTVTGTSATVSGLSASTTYSFTVRARDAAGNVSGSSAGVSVTTNAGGGGGTGFKQAAPYLYLGWGEPPSATSVMSATGIKTFTMAFILSSGGCNPSWDGQRPLTGGTDQSTINAIRGAGGDIVPSIGGWSGNKLGPNCATAADLAGAYQKVIDAYGLKSIDVDIENTDEFENAAVQDKILTALKTVKADNPGLKTILTFGTSTTGPTYWGNRLIEQSKALNADIDVFTIMPFDFGGGADMYGNTVNAANGLKNKLKSTFGWDDATAYAHVGISGMNGLSDQQETTSPSTWTQIRDWANTHHIARLAFWAVNRDRACPGGGVTSNCSGISQDTWQFTRITAGFTG</sequence>
<evidence type="ECO:0000313" key="7">
    <source>
        <dbReference type="EMBL" id="MFE5978216.1"/>
    </source>
</evidence>
<dbReference type="PANTHER" id="PTHR42976:SF1">
    <property type="entry name" value="GH18 DOMAIN-CONTAINING PROTEIN-RELATED"/>
    <property type="match status" value="1"/>
</dbReference>
<evidence type="ECO:0000256" key="2">
    <source>
        <dbReference type="ARBA" id="ARBA00023295"/>
    </source>
</evidence>
<keyword evidence="3" id="KW-0119">Carbohydrate metabolism</keyword>
<keyword evidence="8" id="KW-1185">Reference proteome</keyword>
<dbReference type="SUPFAM" id="SSF51445">
    <property type="entry name" value="(Trans)glycosidases"/>
    <property type="match status" value="1"/>
</dbReference>
<dbReference type="InterPro" id="IPR013783">
    <property type="entry name" value="Ig-like_fold"/>
</dbReference>
<dbReference type="PANTHER" id="PTHR42976">
    <property type="entry name" value="BIFUNCTIONAL CHITINASE/LYSOZYME-RELATED"/>
    <property type="match status" value="1"/>
</dbReference>
<dbReference type="CDD" id="cd00063">
    <property type="entry name" value="FN3"/>
    <property type="match status" value="1"/>
</dbReference>
<dbReference type="InterPro" id="IPR001223">
    <property type="entry name" value="Glyco_hydro18_cat"/>
</dbReference>
<feature type="signal peptide" evidence="4">
    <location>
        <begin position="1"/>
        <end position="30"/>
    </location>
</feature>
<protein>
    <submittedName>
        <fullName evidence="7">Carbohydrate binding domain-containing protein</fullName>
    </submittedName>
</protein>
<keyword evidence="4" id="KW-0732">Signal</keyword>